<evidence type="ECO:0000313" key="3">
    <source>
        <dbReference type="Proteomes" id="UP001341259"/>
    </source>
</evidence>
<dbReference type="EMBL" id="CP107906">
    <property type="protein sequence ID" value="WUG97968.1"/>
    <property type="molecule type" value="Genomic_DNA"/>
</dbReference>
<dbReference type="InterPro" id="IPR053482">
    <property type="entry name" value="DPA-CoA_Dioxygenase"/>
</dbReference>
<dbReference type="Pfam" id="PF00378">
    <property type="entry name" value="ECH_1"/>
    <property type="match status" value="1"/>
</dbReference>
<dbReference type="InterPro" id="IPR029045">
    <property type="entry name" value="ClpP/crotonase-like_dom_sf"/>
</dbReference>
<evidence type="ECO:0000256" key="1">
    <source>
        <dbReference type="SAM" id="MobiDB-lite"/>
    </source>
</evidence>
<dbReference type="SUPFAM" id="SSF52096">
    <property type="entry name" value="ClpP/crotonase"/>
    <property type="match status" value="1"/>
</dbReference>
<dbReference type="PANTHER" id="PTHR11941:SF54">
    <property type="entry name" value="ENOYL-COA HYDRATASE, MITOCHONDRIAL"/>
    <property type="match status" value="1"/>
</dbReference>
<dbReference type="Gene3D" id="3.90.226.10">
    <property type="entry name" value="2-enoyl-CoA Hydratase, Chain A, domain 1"/>
    <property type="match status" value="1"/>
</dbReference>
<accession>A0ABZ1P1P5</accession>
<feature type="compositionally biased region" description="Low complexity" evidence="1">
    <location>
        <begin position="434"/>
        <end position="451"/>
    </location>
</feature>
<feature type="region of interest" description="Disordered" evidence="1">
    <location>
        <begin position="434"/>
        <end position="463"/>
    </location>
</feature>
<dbReference type="PANTHER" id="PTHR11941">
    <property type="entry name" value="ENOYL-COA HYDRATASE-RELATED"/>
    <property type="match status" value="1"/>
</dbReference>
<gene>
    <name evidence="2" type="ORF">OHB29_36010</name>
</gene>
<dbReference type="NCBIfam" id="NF042432">
    <property type="entry name" value="DHPACoAdixog_DpgC"/>
    <property type="match status" value="1"/>
</dbReference>
<proteinExistence type="predicted"/>
<name>A0ABZ1P1P5_STRVL</name>
<dbReference type="RefSeq" id="WP_328345355.1">
    <property type="nucleotide sequence ID" value="NZ_CP107906.1"/>
</dbReference>
<organism evidence="2 3">
    <name type="scientific">Streptomyces violaceus</name>
    <name type="common">Streptomyces venezuelae</name>
    <dbReference type="NCBI Taxonomy" id="1936"/>
    <lineage>
        <taxon>Bacteria</taxon>
        <taxon>Bacillati</taxon>
        <taxon>Actinomycetota</taxon>
        <taxon>Actinomycetes</taxon>
        <taxon>Kitasatosporales</taxon>
        <taxon>Streptomycetaceae</taxon>
        <taxon>Streptomyces</taxon>
    </lineage>
</organism>
<dbReference type="Proteomes" id="UP001341259">
    <property type="component" value="Chromosome"/>
</dbReference>
<reference evidence="2 3" key="1">
    <citation type="submission" date="2022-10" db="EMBL/GenBank/DDBJ databases">
        <title>The complete genomes of actinobacterial strains from the NBC collection.</title>
        <authorList>
            <person name="Joergensen T.S."/>
            <person name="Alvarez Arevalo M."/>
            <person name="Sterndorff E.B."/>
            <person name="Faurdal D."/>
            <person name="Vuksanovic O."/>
            <person name="Mourched A.-S."/>
            <person name="Charusanti P."/>
            <person name="Shaw S."/>
            <person name="Blin K."/>
            <person name="Weber T."/>
        </authorList>
    </citation>
    <scope>NUCLEOTIDE SEQUENCE [LARGE SCALE GENOMIC DNA]</scope>
    <source>
        <strain evidence="2 3">NBC_00456</strain>
    </source>
</reference>
<keyword evidence="3" id="KW-1185">Reference proteome</keyword>
<protein>
    <submittedName>
        <fullName evidence="2">Enoyl-CoA hydratase/isomerase family protein</fullName>
    </submittedName>
</protein>
<sequence length="463" mass="49798">MTAALAAAWQGPGTLVLRAEEVLADVPRKADRTPEQRARVIAATDDARRARTAFLAEHGQDVYDALTGNRTRYLRLDELLDAAAVLLDGLVPTREQMAAEAGLAQADKEGREIDQAVFFSGVLRQERAGLHLMESLLRPTDRALALLPEFTGRGSVDLGRLHVERVGEAAHLTVTNPGALNAEDNDLIAAMDVGVDLVLLDDRVKVGVLRGGEMTHPRYRGRRVFSAGINLRHLDAGRISYTDFLLRRELGYLSKLQRGLLLADASGRPLTSRSPHWTAQTVQKPWIAAVDGFAIGGGMQLLFAFDRVIAASDAYFSLPAAQEGIIPGVANLRLPRIAGSRLARQVILSGRRIHATEPEARLICDTVADPAALDTAVAAAVEELAAPAVVANRRMLGLAEEPPSVLRAYLAEFALHQGLRLYAPDVLEKTARFTPAQPTPTAGDGGAAARSSAREGHGSSIMW</sequence>
<dbReference type="CDD" id="cd06558">
    <property type="entry name" value="crotonase-like"/>
    <property type="match status" value="1"/>
</dbReference>
<evidence type="ECO:0000313" key="2">
    <source>
        <dbReference type="EMBL" id="WUG97968.1"/>
    </source>
</evidence>
<dbReference type="Gene3D" id="1.20.58.1300">
    <property type="match status" value="1"/>
</dbReference>
<dbReference type="InterPro" id="IPR001753">
    <property type="entry name" value="Enoyl-CoA_hydra/iso"/>
</dbReference>